<feature type="transmembrane region" description="Helical" evidence="9">
    <location>
        <begin position="53"/>
        <end position="74"/>
    </location>
</feature>
<comment type="similarity">
    <text evidence="2">Belongs to the autoinducer-2 exporter (AI-2E) (TC 2.A.86) family.</text>
</comment>
<dbReference type="AlphaFoldDB" id="A0A5R9J9Z3"/>
<protein>
    <submittedName>
        <fullName evidence="10">AI-2E family transporter</fullName>
    </submittedName>
</protein>
<dbReference type="PROSITE" id="PS51257">
    <property type="entry name" value="PROKAR_LIPOPROTEIN"/>
    <property type="match status" value="1"/>
</dbReference>
<feature type="region of interest" description="Disordered" evidence="8">
    <location>
        <begin position="362"/>
        <end position="381"/>
    </location>
</feature>
<feature type="transmembrane region" description="Helical" evidence="9">
    <location>
        <begin position="232"/>
        <end position="261"/>
    </location>
</feature>
<dbReference type="Pfam" id="PF01594">
    <property type="entry name" value="AI-2E_transport"/>
    <property type="match status" value="1"/>
</dbReference>
<feature type="transmembrane region" description="Helical" evidence="9">
    <location>
        <begin position="298"/>
        <end position="320"/>
    </location>
</feature>
<comment type="subcellular location">
    <subcellularLocation>
        <location evidence="1">Cell membrane</location>
        <topology evidence="1">Multi-pass membrane protein</topology>
    </subcellularLocation>
</comment>
<comment type="caution">
    <text evidence="10">The sequence shown here is derived from an EMBL/GenBank/DDBJ whole genome shotgun (WGS) entry which is preliminary data.</text>
</comment>
<evidence type="ECO:0000256" key="2">
    <source>
        <dbReference type="ARBA" id="ARBA00009773"/>
    </source>
</evidence>
<keyword evidence="4" id="KW-1003">Cell membrane</keyword>
<proteinExistence type="inferred from homology"/>
<feature type="transmembrane region" description="Helical" evidence="9">
    <location>
        <begin position="146"/>
        <end position="169"/>
    </location>
</feature>
<dbReference type="PANTHER" id="PTHR21716">
    <property type="entry name" value="TRANSMEMBRANE PROTEIN"/>
    <property type="match status" value="1"/>
</dbReference>
<keyword evidence="11" id="KW-1185">Reference proteome</keyword>
<feature type="transmembrane region" description="Helical" evidence="9">
    <location>
        <begin position="267"/>
        <end position="286"/>
    </location>
</feature>
<evidence type="ECO:0000256" key="6">
    <source>
        <dbReference type="ARBA" id="ARBA00022989"/>
    </source>
</evidence>
<keyword evidence="5 9" id="KW-0812">Transmembrane</keyword>
<keyword evidence="3" id="KW-0813">Transport</keyword>
<evidence type="ECO:0000256" key="8">
    <source>
        <dbReference type="SAM" id="MobiDB-lite"/>
    </source>
</evidence>
<dbReference type="RefSeq" id="WP_138327708.1">
    <property type="nucleotide sequence ID" value="NZ_VCDI01000009.1"/>
</dbReference>
<dbReference type="EMBL" id="VCDI01000009">
    <property type="protein sequence ID" value="TLU71038.1"/>
    <property type="molecule type" value="Genomic_DNA"/>
</dbReference>
<feature type="transmembrane region" description="Helical" evidence="9">
    <location>
        <begin position="7"/>
        <end position="33"/>
    </location>
</feature>
<evidence type="ECO:0000256" key="9">
    <source>
        <dbReference type="SAM" id="Phobius"/>
    </source>
</evidence>
<keyword evidence="7 9" id="KW-0472">Membrane</keyword>
<dbReference type="OrthoDB" id="8113547at2"/>
<organism evidence="10 11">
    <name type="scientific">Lichenicoccus roseus</name>
    <dbReference type="NCBI Taxonomy" id="2683649"/>
    <lineage>
        <taxon>Bacteria</taxon>
        <taxon>Pseudomonadati</taxon>
        <taxon>Pseudomonadota</taxon>
        <taxon>Alphaproteobacteria</taxon>
        <taxon>Acetobacterales</taxon>
        <taxon>Acetobacteraceae</taxon>
        <taxon>Lichenicoccus</taxon>
    </lineage>
</organism>
<evidence type="ECO:0000256" key="7">
    <source>
        <dbReference type="ARBA" id="ARBA00023136"/>
    </source>
</evidence>
<keyword evidence="6 9" id="KW-1133">Transmembrane helix</keyword>
<sequence length="381" mass="39633">MAERIMMGLLITGIAAGCLIVLYPFFSAILWAAILTFTTWPVYRHLARRAGPYAAAAMMMLMTALIVVLPLALVTTEGVDDAPGIVHAVEGLVALHLPEPPRWVANTPLIGRQVAVTWAKWSADLSAAGAFAQPYLGTIAARILNLLVQIASGLLQLVLALFIAFFFWVGGERLGAHLTAIIQRIAGTYADRLLGVTGSTVRGTVYGILGTAIVQGILTGVGFYIAGVPNPVLFGGIAAFVAVLPIGAPLVWVPAAIWLALSHHLGWGIFLAAYGVLAISGADHIIRPVFIARGAQLPYLLTVLGVLGGVLAFGGLGIFLGPVLLGVGYTLVIEFAANGRDPGRHGVRPATAPGMVEPGGLAEQGSLVPRPGLKSGVQTDA</sequence>
<evidence type="ECO:0000256" key="5">
    <source>
        <dbReference type="ARBA" id="ARBA00022692"/>
    </source>
</evidence>
<feature type="transmembrane region" description="Helical" evidence="9">
    <location>
        <begin position="204"/>
        <end position="225"/>
    </location>
</feature>
<dbReference type="Proteomes" id="UP000305654">
    <property type="component" value="Unassembled WGS sequence"/>
</dbReference>
<dbReference type="GO" id="GO:0005886">
    <property type="term" value="C:plasma membrane"/>
    <property type="evidence" value="ECO:0007669"/>
    <property type="project" value="UniProtKB-SubCell"/>
</dbReference>
<dbReference type="InterPro" id="IPR002549">
    <property type="entry name" value="AI-2E-like"/>
</dbReference>
<reference evidence="10 11" key="1">
    <citation type="submission" date="2019-05" db="EMBL/GenBank/DDBJ databases">
        <authorList>
            <person name="Pankratov T."/>
            <person name="Grouzdev D."/>
        </authorList>
    </citation>
    <scope>NUCLEOTIDE SEQUENCE [LARGE SCALE GENOMIC DNA]</scope>
    <source>
        <strain evidence="10 11">KEBCLARHB70R</strain>
    </source>
</reference>
<gene>
    <name evidence="10" type="ORF">FE263_19505</name>
</gene>
<evidence type="ECO:0000256" key="3">
    <source>
        <dbReference type="ARBA" id="ARBA00022448"/>
    </source>
</evidence>
<dbReference type="PANTHER" id="PTHR21716:SF67">
    <property type="entry name" value="TRANSPORT PROTEIN YDIK-RELATED"/>
    <property type="match status" value="1"/>
</dbReference>
<accession>A0A5R9J9Z3</accession>
<evidence type="ECO:0000256" key="1">
    <source>
        <dbReference type="ARBA" id="ARBA00004651"/>
    </source>
</evidence>
<evidence type="ECO:0000313" key="11">
    <source>
        <dbReference type="Proteomes" id="UP000305654"/>
    </source>
</evidence>
<evidence type="ECO:0000313" key="10">
    <source>
        <dbReference type="EMBL" id="TLU71038.1"/>
    </source>
</evidence>
<name>A0A5R9J9Z3_9PROT</name>
<evidence type="ECO:0000256" key="4">
    <source>
        <dbReference type="ARBA" id="ARBA00022475"/>
    </source>
</evidence>